<dbReference type="Gene3D" id="3.20.20.70">
    <property type="entry name" value="Aldolase class I"/>
    <property type="match status" value="1"/>
</dbReference>
<feature type="domain" description="Orotidine 5'-phosphate decarboxylase" evidence="2">
    <location>
        <begin position="8"/>
        <end position="216"/>
    </location>
</feature>
<dbReference type="InterPro" id="IPR011060">
    <property type="entry name" value="RibuloseP-bd_barrel"/>
</dbReference>
<dbReference type="GO" id="GO:0004590">
    <property type="term" value="F:orotidine-5'-phosphate decarboxylase activity"/>
    <property type="evidence" value="ECO:0007669"/>
    <property type="project" value="InterPro"/>
</dbReference>
<evidence type="ECO:0000256" key="1">
    <source>
        <dbReference type="ARBA" id="ARBA00023239"/>
    </source>
</evidence>
<organism evidence="3 4">
    <name type="scientific">Candidatus Komeilibacteria bacterium RIFOXYC1_FULL_37_11</name>
    <dbReference type="NCBI Taxonomy" id="1798555"/>
    <lineage>
        <taxon>Bacteria</taxon>
        <taxon>Candidatus Komeiliibacteriota</taxon>
    </lineage>
</organism>
<gene>
    <name evidence="3" type="ORF">A2406_03310</name>
</gene>
<accession>A0A1G2BZ54</accession>
<dbReference type="PANTHER" id="PTHR35039">
    <property type="entry name" value="3-KETO-L-GULONATE-6-PHOSPHATE DECARBOXYLASE SGBH-RELATED"/>
    <property type="match status" value="1"/>
</dbReference>
<dbReference type="Pfam" id="PF00215">
    <property type="entry name" value="OMPdecase"/>
    <property type="match status" value="1"/>
</dbReference>
<protein>
    <recommendedName>
        <fullName evidence="2">Orotidine 5'-phosphate decarboxylase domain-containing protein</fullName>
    </recommendedName>
</protein>
<dbReference type="InterPro" id="IPR001754">
    <property type="entry name" value="OMPdeCOase_dom"/>
</dbReference>
<keyword evidence="1" id="KW-0456">Lyase</keyword>
<reference evidence="3 4" key="1">
    <citation type="journal article" date="2016" name="Nat. Commun.">
        <title>Thousands of microbial genomes shed light on interconnected biogeochemical processes in an aquifer system.</title>
        <authorList>
            <person name="Anantharaman K."/>
            <person name="Brown C.T."/>
            <person name="Hug L.A."/>
            <person name="Sharon I."/>
            <person name="Castelle C.J."/>
            <person name="Probst A.J."/>
            <person name="Thomas B.C."/>
            <person name="Singh A."/>
            <person name="Wilkins M.J."/>
            <person name="Karaoz U."/>
            <person name="Brodie E.L."/>
            <person name="Williams K.H."/>
            <person name="Hubbard S.S."/>
            <person name="Banfield J.F."/>
        </authorList>
    </citation>
    <scope>NUCLEOTIDE SEQUENCE [LARGE SCALE GENOMIC DNA]</scope>
</reference>
<dbReference type="EMBL" id="MHKQ01000008">
    <property type="protein sequence ID" value="OGY94428.1"/>
    <property type="molecule type" value="Genomic_DNA"/>
</dbReference>
<dbReference type="InterPro" id="IPR013785">
    <property type="entry name" value="Aldolase_TIM"/>
</dbReference>
<dbReference type="PANTHER" id="PTHR35039:SF3">
    <property type="entry name" value="3-KETO-L-GULONATE-6-PHOSPHATE DECARBOXYLASE SGBH-RELATED"/>
    <property type="match status" value="1"/>
</dbReference>
<dbReference type="GO" id="GO:0033982">
    <property type="term" value="F:3-dehydro-L-gulonate-6-phosphate decarboxylase activity"/>
    <property type="evidence" value="ECO:0007669"/>
    <property type="project" value="TreeGrafter"/>
</dbReference>
<dbReference type="GO" id="GO:0019854">
    <property type="term" value="P:L-ascorbic acid catabolic process"/>
    <property type="evidence" value="ECO:0007669"/>
    <property type="project" value="TreeGrafter"/>
</dbReference>
<proteinExistence type="predicted"/>
<dbReference type="Proteomes" id="UP000177626">
    <property type="component" value="Unassembled WGS sequence"/>
</dbReference>
<evidence type="ECO:0000259" key="2">
    <source>
        <dbReference type="SMART" id="SM00934"/>
    </source>
</evidence>
<evidence type="ECO:0000313" key="3">
    <source>
        <dbReference type="EMBL" id="OGY94428.1"/>
    </source>
</evidence>
<comment type="caution">
    <text evidence="3">The sequence shown here is derived from an EMBL/GenBank/DDBJ whole genome shotgun (WGS) entry which is preliminary data.</text>
</comment>
<dbReference type="SMART" id="SM00934">
    <property type="entry name" value="OMPdecase"/>
    <property type="match status" value="1"/>
</dbReference>
<dbReference type="SUPFAM" id="SSF51366">
    <property type="entry name" value="Ribulose-phoshate binding barrel"/>
    <property type="match status" value="1"/>
</dbReference>
<dbReference type="GO" id="GO:0006207">
    <property type="term" value="P:'de novo' pyrimidine nucleobase biosynthetic process"/>
    <property type="evidence" value="ECO:0007669"/>
    <property type="project" value="InterPro"/>
</dbReference>
<evidence type="ECO:0000313" key="4">
    <source>
        <dbReference type="Proteomes" id="UP000177626"/>
    </source>
</evidence>
<sequence length="222" mass="24883">MLNRKSKYLQIAFNRSLADVREMITLLPASEKIIIEAGTPFIKKYGQSGISTLKNWWSEKIHKPGYIVADLKCMDRGSREVEAVATAGASAATCLGLAPIATINEFIKECEKAGIDSMVDMMNIEFPFEILQKLKKLPTVVVLHRGVDENENKNGKKIPHDQIHRIKGTYGNVLISVAGGEMPRDVVRSFFNDADITVIWKSFYENPKNTANLAREFLKLVK</sequence>
<name>A0A1G2BZ54_9BACT</name>
<dbReference type="AlphaFoldDB" id="A0A1G2BZ54"/>